<dbReference type="GO" id="GO:0005840">
    <property type="term" value="C:ribosome"/>
    <property type="evidence" value="ECO:0007669"/>
    <property type="project" value="UniProtKB-KW"/>
</dbReference>
<dbReference type="Pfam" id="PF01281">
    <property type="entry name" value="Ribosomal_L9_N"/>
    <property type="match status" value="1"/>
</dbReference>
<dbReference type="InterPro" id="IPR036791">
    <property type="entry name" value="Ribosomal_bL9_C_sf"/>
</dbReference>
<name>A0A518BPJ0_9BACT</name>
<dbReference type="Gene3D" id="3.40.5.10">
    <property type="entry name" value="Ribosomal protein L9, N-terminal domain"/>
    <property type="match status" value="1"/>
</dbReference>
<dbReference type="SUPFAM" id="SSF55658">
    <property type="entry name" value="L9 N-domain-like"/>
    <property type="match status" value="1"/>
</dbReference>
<dbReference type="GO" id="GO:0003735">
    <property type="term" value="F:structural constituent of ribosome"/>
    <property type="evidence" value="ECO:0007669"/>
    <property type="project" value="InterPro"/>
</dbReference>
<dbReference type="KEGG" id="pbap:Pla133_40050"/>
<evidence type="ECO:0000256" key="4">
    <source>
        <dbReference type="ARBA" id="ARBA00022980"/>
    </source>
</evidence>
<evidence type="ECO:0000256" key="7">
    <source>
        <dbReference type="HAMAP-Rule" id="MF_00503"/>
    </source>
</evidence>
<dbReference type="InterPro" id="IPR020594">
    <property type="entry name" value="Ribosomal_bL9_bac/chp"/>
</dbReference>
<keyword evidence="10" id="KW-1185">Reference proteome</keyword>
<organism evidence="9 10">
    <name type="scientific">Engelhardtia mirabilis</name>
    <dbReference type="NCBI Taxonomy" id="2528011"/>
    <lineage>
        <taxon>Bacteria</taxon>
        <taxon>Pseudomonadati</taxon>
        <taxon>Planctomycetota</taxon>
        <taxon>Planctomycetia</taxon>
        <taxon>Planctomycetia incertae sedis</taxon>
        <taxon>Engelhardtia</taxon>
    </lineage>
</organism>
<dbReference type="GO" id="GO:0006412">
    <property type="term" value="P:translation"/>
    <property type="evidence" value="ECO:0007669"/>
    <property type="project" value="UniProtKB-UniRule"/>
</dbReference>
<evidence type="ECO:0000313" key="9">
    <source>
        <dbReference type="EMBL" id="QDU68890.1"/>
    </source>
</evidence>
<dbReference type="EMBL" id="CP036287">
    <property type="protein sequence ID" value="QDU68890.1"/>
    <property type="molecule type" value="Genomic_DNA"/>
</dbReference>
<evidence type="ECO:0000256" key="1">
    <source>
        <dbReference type="ARBA" id="ARBA00010605"/>
    </source>
</evidence>
<keyword evidence="3 7" id="KW-0694">RNA-binding</keyword>
<dbReference type="InterPro" id="IPR036935">
    <property type="entry name" value="Ribosomal_bL9_N_sf"/>
</dbReference>
<keyword evidence="5 7" id="KW-0687">Ribonucleoprotein</keyword>
<dbReference type="SUPFAM" id="SSF55653">
    <property type="entry name" value="Ribosomal protein L9 C-domain"/>
    <property type="match status" value="1"/>
</dbReference>
<dbReference type="HAMAP" id="MF_00503">
    <property type="entry name" value="Ribosomal_bL9"/>
    <property type="match status" value="1"/>
</dbReference>
<comment type="function">
    <text evidence="7">Binds to the 23S rRNA.</text>
</comment>
<gene>
    <name evidence="7 9" type="primary">rplI</name>
    <name evidence="9" type="ORF">Pla133_40050</name>
</gene>
<dbReference type="Pfam" id="PF03948">
    <property type="entry name" value="Ribosomal_L9_C"/>
    <property type="match status" value="1"/>
</dbReference>
<accession>A0A518BPJ0</accession>
<dbReference type="GO" id="GO:0019843">
    <property type="term" value="F:rRNA binding"/>
    <property type="evidence" value="ECO:0007669"/>
    <property type="project" value="UniProtKB-UniRule"/>
</dbReference>
<reference evidence="9 10" key="1">
    <citation type="submission" date="2019-02" db="EMBL/GenBank/DDBJ databases">
        <title>Deep-cultivation of Planctomycetes and their phenomic and genomic characterization uncovers novel biology.</title>
        <authorList>
            <person name="Wiegand S."/>
            <person name="Jogler M."/>
            <person name="Boedeker C."/>
            <person name="Pinto D."/>
            <person name="Vollmers J."/>
            <person name="Rivas-Marin E."/>
            <person name="Kohn T."/>
            <person name="Peeters S.H."/>
            <person name="Heuer A."/>
            <person name="Rast P."/>
            <person name="Oberbeckmann S."/>
            <person name="Bunk B."/>
            <person name="Jeske O."/>
            <person name="Meyerdierks A."/>
            <person name="Storesund J.E."/>
            <person name="Kallscheuer N."/>
            <person name="Luecker S."/>
            <person name="Lage O.M."/>
            <person name="Pohl T."/>
            <person name="Merkel B.J."/>
            <person name="Hornburger P."/>
            <person name="Mueller R.-W."/>
            <person name="Bruemmer F."/>
            <person name="Labrenz M."/>
            <person name="Spormann A.M."/>
            <person name="Op den Camp H."/>
            <person name="Overmann J."/>
            <person name="Amann R."/>
            <person name="Jetten M.S.M."/>
            <person name="Mascher T."/>
            <person name="Medema M.H."/>
            <person name="Devos D.P."/>
            <person name="Kaster A.-K."/>
            <person name="Ovreas L."/>
            <person name="Rohde M."/>
            <person name="Galperin M.Y."/>
            <person name="Jogler C."/>
        </authorList>
    </citation>
    <scope>NUCLEOTIDE SEQUENCE [LARGE SCALE GENOMIC DNA]</scope>
    <source>
        <strain evidence="9 10">Pla133</strain>
    </source>
</reference>
<evidence type="ECO:0000313" key="10">
    <source>
        <dbReference type="Proteomes" id="UP000316921"/>
    </source>
</evidence>
<keyword evidence="4 7" id="KW-0689">Ribosomal protein</keyword>
<dbReference type="PANTHER" id="PTHR21368">
    <property type="entry name" value="50S RIBOSOMAL PROTEIN L9"/>
    <property type="match status" value="1"/>
</dbReference>
<dbReference type="InterPro" id="IPR000244">
    <property type="entry name" value="Ribosomal_bL9"/>
</dbReference>
<dbReference type="Gene3D" id="3.10.430.100">
    <property type="entry name" value="Ribosomal protein L9, C-terminal domain"/>
    <property type="match status" value="1"/>
</dbReference>
<dbReference type="PROSITE" id="PS00651">
    <property type="entry name" value="RIBOSOMAL_L9"/>
    <property type="match status" value="1"/>
</dbReference>
<dbReference type="Proteomes" id="UP000316921">
    <property type="component" value="Chromosome"/>
</dbReference>
<sequence>MKNVEILLRENVRNLGKVGDVVKVAPGYARNYLLPHGYAIQATPENVRALERRRQRLDAEEAQRAAKIEAVVNEMGGLRVETAQRADDTGTLYGSVSAALIADLLEASGHAIDERRIRLESPLKSVGEHIVEVHVHGDRTANVTVAITALGDA</sequence>
<evidence type="ECO:0000256" key="5">
    <source>
        <dbReference type="ARBA" id="ARBA00023274"/>
    </source>
</evidence>
<dbReference type="AlphaFoldDB" id="A0A518BPJ0"/>
<dbReference type="InterPro" id="IPR020069">
    <property type="entry name" value="Ribosomal_bL9_C"/>
</dbReference>
<dbReference type="InterPro" id="IPR020070">
    <property type="entry name" value="Ribosomal_bL9_N"/>
</dbReference>
<protein>
    <recommendedName>
        <fullName evidence="6 7">Large ribosomal subunit protein bL9</fullName>
    </recommendedName>
</protein>
<dbReference type="GO" id="GO:1990904">
    <property type="term" value="C:ribonucleoprotein complex"/>
    <property type="evidence" value="ECO:0007669"/>
    <property type="project" value="UniProtKB-KW"/>
</dbReference>
<evidence type="ECO:0000256" key="2">
    <source>
        <dbReference type="ARBA" id="ARBA00022730"/>
    </source>
</evidence>
<evidence type="ECO:0000259" key="8">
    <source>
        <dbReference type="PROSITE" id="PS00651"/>
    </source>
</evidence>
<evidence type="ECO:0000256" key="6">
    <source>
        <dbReference type="ARBA" id="ARBA00035292"/>
    </source>
</evidence>
<dbReference type="RefSeq" id="WP_145068289.1">
    <property type="nucleotide sequence ID" value="NZ_CP036287.1"/>
</dbReference>
<dbReference type="InterPro" id="IPR009027">
    <property type="entry name" value="Ribosomal_bL9/RNase_H1_N"/>
</dbReference>
<proteinExistence type="inferred from homology"/>
<keyword evidence="2 7" id="KW-0699">rRNA-binding</keyword>
<dbReference type="NCBIfam" id="TIGR00158">
    <property type="entry name" value="L9"/>
    <property type="match status" value="1"/>
</dbReference>
<evidence type="ECO:0000256" key="3">
    <source>
        <dbReference type="ARBA" id="ARBA00022884"/>
    </source>
</evidence>
<comment type="similarity">
    <text evidence="1 7">Belongs to the bacterial ribosomal protein bL9 family.</text>
</comment>
<feature type="domain" description="Ribosomal protein L9" evidence="8">
    <location>
        <begin position="16"/>
        <end position="43"/>
    </location>
</feature>